<dbReference type="AlphaFoldDB" id="A0A8J6YVB3"/>
<keyword evidence="4" id="KW-1185">Reference proteome</keyword>
<feature type="transmembrane region" description="Helical" evidence="2">
    <location>
        <begin position="65"/>
        <end position="89"/>
    </location>
</feature>
<protein>
    <submittedName>
        <fullName evidence="3">Uncharacterized protein</fullName>
    </submittedName>
</protein>
<keyword evidence="2" id="KW-0472">Membrane</keyword>
<keyword evidence="2" id="KW-1133">Transmembrane helix</keyword>
<evidence type="ECO:0000256" key="1">
    <source>
        <dbReference type="SAM" id="MobiDB-lite"/>
    </source>
</evidence>
<feature type="region of interest" description="Disordered" evidence="1">
    <location>
        <begin position="1"/>
        <end position="38"/>
    </location>
</feature>
<dbReference type="EMBL" id="JACZHT010000003">
    <property type="protein sequence ID" value="MBE1237064.1"/>
    <property type="molecule type" value="Genomic_DNA"/>
</dbReference>
<evidence type="ECO:0000313" key="4">
    <source>
        <dbReference type="Proteomes" id="UP000631034"/>
    </source>
</evidence>
<comment type="caution">
    <text evidence="3">The sequence shown here is derived from an EMBL/GenBank/DDBJ whole genome shotgun (WGS) entry which is preliminary data.</text>
</comment>
<evidence type="ECO:0000256" key="2">
    <source>
        <dbReference type="SAM" id="Phobius"/>
    </source>
</evidence>
<dbReference type="Proteomes" id="UP000631034">
    <property type="component" value="Unassembled WGS sequence"/>
</dbReference>
<feature type="compositionally biased region" description="Polar residues" evidence="1">
    <location>
        <begin position="1"/>
        <end position="10"/>
    </location>
</feature>
<feature type="compositionally biased region" description="Basic and acidic residues" evidence="1">
    <location>
        <begin position="20"/>
        <end position="29"/>
    </location>
</feature>
<reference evidence="3" key="1">
    <citation type="submission" date="2020-10" db="EMBL/GenBank/DDBJ databases">
        <title>Genome sequence of the unusual species of purple photosynthetic bacteria, Phaeovibrio sulfidiphilus DSM 23193, type strain.</title>
        <authorList>
            <person name="Kyndt J.A."/>
            <person name="Meyer T.E."/>
        </authorList>
    </citation>
    <scope>NUCLEOTIDE SEQUENCE</scope>
    <source>
        <strain evidence="3">DSM 23193</strain>
    </source>
</reference>
<evidence type="ECO:0000313" key="3">
    <source>
        <dbReference type="EMBL" id="MBE1237064.1"/>
    </source>
</evidence>
<gene>
    <name evidence="3" type="ORF">IHV25_05320</name>
</gene>
<name>A0A8J6YVB3_9PROT</name>
<organism evidence="3 4">
    <name type="scientific">Phaeovibrio sulfidiphilus</name>
    <dbReference type="NCBI Taxonomy" id="1220600"/>
    <lineage>
        <taxon>Bacteria</taxon>
        <taxon>Pseudomonadati</taxon>
        <taxon>Pseudomonadota</taxon>
        <taxon>Alphaproteobacteria</taxon>
        <taxon>Rhodospirillales</taxon>
        <taxon>Rhodospirillaceae</taxon>
        <taxon>Phaeovibrio</taxon>
    </lineage>
</organism>
<keyword evidence="2" id="KW-0812">Transmembrane</keyword>
<accession>A0A8J6YVB3</accession>
<proteinExistence type="predicted"/>
<sequence length="100" mass="11370">MMLKIIQSNPDGRPTPSRIDACERPENRRYSRTGEPAPFPVLAKSLRTRRDEQAHRRARAQRRRWALLVGSAALFLVAAGLMTSLWALIRPIVTSPFYPS</sequence>
<dbReference type="RefSeq" id="WP_192534072.1">
    <property type="nucleotide sequence ID" value="NZ_JACZHT010000003.1"/>
</dbReference>